<organism evidence="1 2">
    <name type="scientific">Paramecium octaurelia</name>
    <dbReference type="NCBI Taxonomy" id="43137"/>
    <lineage>
        <taxon>Eukaryota</taxon>
        <taxon>Sar</taxon>
        <taxon>Alveolata</taxon>
        <taxon>Ciliophora</taxon>
        <taxon>Intramacronucleata</taxon>
        <taxon>Oligohymenophorea</taxon>
        <taxon>Peniculida</taxon>
        <taxon>Parameciidae</taxon>
        <taxon>Paramecium</taxon>
    </lineage>
</organism>
<dbReference type="AlphaFoldDB" id="A0A8S1VBF1"/>
<protein>
    <submittedName>
        <fullName evidence="1">Uncharacterized protein</fullName>
    </submittedName>
</protein>
<gene>
    <name evidence="1" type="ORF">POCTA_138.1.T0610133</name>
</gene>
<dbReference type="EMBL" id="CAJJDP010000060">
    <property type="protein sequence ID" value="CAD8173082.1"/>
    <property type="molecule type" value="Genomic_DNA"/>
</dbReference>
<keyword evidence="2" id="KW-1185">Reference proteome</keyword>
<comment type="caution">
    <text evidence="1">The sequence shown here is derived from an EMBL/GenBank/DDBJ whole genome shotgun (WGS) entry which is preliminary data.</text>
</comment>
<evidence type="ECO:0000313" key="1">
    <source>
        <dbReference type="EMBL" id="CAD8173082.1"/>
    </source>
</evidence>
<dbReference type="Proteomes" id="UP000683925">
    <property type="component" value="Unassembled WGS sequence"/>
</dbReference>
<accession>A0A8S1VBF1</accession>
<evidence type="ECO:0000313" key="2">
    <source>
        <dbReference type="Proteomes" id="UP000683925"/>
    </source>
</evidence>
<reference evidence="1" key="1">
    <citation type="submission" date="2021-01" db="EMBL/GenBank/DDBJ databases">
        <authorList>
            <consortium name="Genoscope - CEA"/>
            <person name="William W."/>
        </authorList>
    </citation>
    <scope>NUCLEOTIDE SEQUENCE</scope>
</reference>
<name>A0A8S1VBF1_PAROT</name>
<sequence>MNPKCYLFLFQQAVHFIQEGSIKLYFFNISEKVKKMIQKMSWMPNMFLEVRSVNNGQIYRENLTLR</sequence>
<proteinExistence type="predicted"/>